<dbReference type="InParanoid" id="A0A3Q7GWI1"/>
<evidence type="ECO:0000256" key="2">
    <source>
        <dbReference type="ARBA" id="ARBA00022448"/>
    </source>
</evidence>
<dbReference type="CDD" id="cd13169">
    <property type="entry name" value="RanBD_NUP50_plant"/>
    <property type="match status" value="1"/>
</dbReference>
<feature type="compositionally biased region" description="Basic and acidic residues" evidence="10">
    <location>
        <begin position="278"/>
        <end position="308"/>
    </location>
</feature>
<dbReference type="Pfam" id="PF08911">
    <property type="entry name" value="NUP50"/>
    <property type="match status" value="1"/>
</dbReference>
<feature type="domain" description="RanBD1" evidence="12">
    <location>
        <begin position="404"/>
        <end position="532"/>
    </location>
</feature>
<keyword evidence="14" id="KW-1185">Reference proteome</keyword>
<evidence type="ECO:0000256" key="10">
    <source>
        <dbReference type="SAM" id="MobiDB-lite"/>
    </source>
</evidence>
<dbReference type="PANTHER" id="PTHR23138:SF140">
    <property type="entry name" value="NUCLEAR PORE COMPLEX PROTEIN NUP50B-LIKE ISOFORM X1"/>
    <property type="match status" value="1"/>
</dbReference>
<evidence type="ECO:0000256" key="5">
    <source>
        <dbReference type="ARBA" id="ARBA00022927"/>
    </source>
</evidence>
<protein>
    <recommendedName>
        <fullName evidence="12">RanBD1 domain-containing protein</fullName>
    </recommendedName>
</protein>
<feature type="transmembrane region" description="Helical" evidence="11">
    <location>
        <begin position="566"/>
        <end position="588"/>
    </location>
</feature>
<evidence type="ECO:0000256" key="4">
    <source>
        <dbReference type="ARBA" id="ARBA00022816"/>
    </source>
</evidence>
<dbReference type="PANTHER" id="PTHR23138">
    <property type="entry name" value="RAN BINDING PROTEIN"/>
    <property type="match status" value="1"/>
</dbReference>
<dbReference type="InterPro" id="IPR000156">
    <property type="entry name" value="Ran_bind_dom"/>
</dbReference>
<keyword evidence="11" id="KW-0812">Transmembrane</keyword>
<comment type="subcellular location">
    <subcellularLocation>
        <location evidence="1">Nucleus</location>
        <location evidence="1">Nuclear pore complex</location>
    </subcellularLocation>
</comment>
<evidence type="ECO:0000313" key="14">
    <source>
        <dbReference type="Proteomes" id="UP000004994"/>
    </source>
</evidence>
<dbReference type="Gramene" id="Solyc06g066740.2.1">
    <property type="protein sequence ID" value="Solyc06g066740.2.1"/>
    <property type="gene ID" value="Solyc06g066740.2"/>
</dbReference>
<dbReference type="PROSITE" id="PS50196">
    <property type="entry name" value="RANBD1"/>
    <property type="match status" value="1"/>
</dbReference>
<dbReference type="OMA" id="RASETHE"/>
<evidence type="ECO:0000313" key="13">
    <source>
        <dbReference type="EnsemblPlants" id="Solyc06g066740.2.1"/>
    </source>
</evidence>
<organism evidence="13">
    <name type="scientific">Solanum lycopersicum</name>
    <name type="common">Tomato</name>
    <name type="synonym">Lycopersicon esculentum</name>
    <dbReference type="NCBI Taxonomy" id="4081"/>
    <lineage>
        <taxon>Eukaryota</taxon>
        <taxon>Viridiplantae</taxon>
        <taxon>Streptophyta</taxon>
        <taxon>Embryophyta</taxon>
        <taxon>Tracheophyta</taxon>
        <taxon>Spermatophyta</taxon>
        <taxon>Magnoliopsida</taxon>
        <taxon>eudicotyledons</taxon>
        <taxon>Gunneridae</taxon>
        <taxon>Pentapetalae</taxon>
        <taxon>asterids</taxon>
        <taxon>lamiids</taxon>
        <taxon>Solanales</taxon>
        <taxon>Solanaceae</taxon>
        <taxon>Solanoideae</taxon>
        <taxon>Solaneae</taxon>
        <taxon>Solanum</taxon>
        <taxon>Solanum subgen. Lycopersicon</taxon>
    </lineage>
</organism>
<dbReference type="SUPFAM" id="SSF50729">
    <property type="entry name" value="PH domain-like"/>
    <property type="match status" value="1"/>
</dbReference>
<feature type="compositionally biased region" description="Acidic residues" evidence="10">
    <location>
        <begin position="116"/>
        <end position="125"/>
    </location>
</feature>
<evidence type="ECO:0000256" key="9">
    <source>
        <dbReference type="ARBA" id="ARBA00023242"/>
    </source>
</evidence>
<dbReference type="GO" id="GO:0015031">
    <property type="term" value="P:protein transport"/>
    <property type="evidence" value="ECO:0007669"/>
    <property type="project" value="UniProtKB-KW"/>
</dbReference>
<evidence type="ECO:0000256" key="7">
    <source>
        <dbReference type="ARBA" id="ARBA00023010"/>
    </source>
</evidence>
<keyword evidence="5" id="KW-0653">Protein transport</keyword>
<evidence type="ECO:0000256" key="8">
    <source>
        <dbReference type="ARBA" id="ARBA00023132"/>
    </source>
</evidence>
<dbReference type="InterPro" id="IPR045207">
    <property type="entry name" value="RanBD_NUP50_plant"/>
</dbReference>
<reference evidence="13" key="1">
    <citation type="journal article" date="2012" name="Nature">
        <title>The tomato genome sequence provides insights into fleshy fruit evolution.</title>
        <authorList>
            <consortium name="Tomato Genome Consortium"/>
        </authorList>
    </citation>
    <scope>NUCLEOTIDE SEQUENCE [LARGE SCALE GENOMIC DNA]</scope>
    <source>
        <strain evidence="13">cv. Heinz 1706</strain>
    </source>
</reference>
<keyword evidence="6" id="KW-0007">Acetylation</keyword>
<feature type="compositionally biased region" description="Basic and acidic residues" evidence="10">
    <location>
        <begin position="191"/>
        <end position="270"/>
    </location>
</feature>
<dbReference type="InterPro" id="IPR015007">
    <property type="entry name" value="NUP2/50/61"/>
</dbReference>
<feature type="transmembrane region" description="Helical" evidence="11">
    <location>
        <begin position="16"/>
        <end position="39"/>
    </location>
</feature>
<dbReference type="Pfam" id="PF00638">
    <property type="entry name" value="Ran_BP1"/>
    <property type="match status" value="1"/>
</dbReference>
<name>A0A3Q7GWI1_SOLLC</name>
<evidence type="ECO:0000256" key="11">
    <source>
        <dbReference type="SAM" id="Phobius"/>
    </source>
</evidence>
<evidence type="ECO:0000256" key="3">
    <source>
        <dbReference type="ARBA" id="ARBA00022737"/>
    </source>
</evidence>
<accession>A0A3Q7GWI1</accession>
<keyword evidence="2" id="KW-0813">Transport</keyword>
<evidence type="ECO:0000256" key="6">
    <source>
        <dbReference type="ARBA" id="ARBA00022990"/>
    </source>
</evidence>
<keyword evidence="11" id="KW-1133">Transmembrane helix</keyword>
<dbReference type="PaxDb" id="4081-Solyc06g066740.1.1"/>
<dbReference type="STRING" id="4081.A0A3Q7GWI1"/>
<evidence type="ECO:0000256" key="1">
    <source>
        <dbReference type="ARBA" id="ARBA00004567"/>
    </source>
</evidence>
<keyword evidence="7" id="KW-0811">Translocation</keyword>
<evidence type="ECO:0000259" key="12">
    <source>
        <dbReference type="PROSITE" id="PS50196"/>
    </source>
</evidence>
<keyword evidence="4" id="KW-0509">mRNA transport</keyword>
<dbReference type="SMART" id="SM00160">
    <property type="entry name" value="RanBD"/>
    <property type="match status" value="1"/>
</dbReference>
<keyword evidence="3" id="KW-0677">Repeat</keyword>
<dbReference type="AlphaFoldDB" id="A0A3Q7GWI1"/>
<feature type="region of interest" description="Disordered" evidence="10">
    <location>
        <begin position="175"/>
        <end position="308"/>
    </location>
</feature>
<dbReference type="GO" id="GO:0051028">
    <property type="term" value="P:mRNA transport"/>
    <property type="evidence" value="ECO:0007669"/>
    <property type="project" value="UniProtKB-KW"/>
</dbReference>
<dbReference type="EnsemblPlants" id="Solyc06g066740.2.1">
    <property type="protein sequence ID" value="Solyc06g066740.2.1"/>
    <property type="gene ID" value="Solyc06g066740.2"/>
</dbReference>
<dbReference type="Proteomes" id="UP000004994">
    <property type="component" value="Chromosome 6"/>
</dbReference>
<dbReference type="InterPro" id="IPR011993">
    <property type="entry name" value="PH-like_dom_sf"/>
</dbReference>
<feature type="region of interest" description="Disordered" evidence="10">
    <location>
        <begin position="103"/>
        <end position="136"/>
    </location>
</feature>
<dbReference type="GO" id="GO:0005643">
    <property type="term" value="C:nuclear pore"/>
    <property type="evidence" value="ECO:0007669"/>
    <property type="project" value="UniProtKB-SubCell"/>
</dbReference>
<feature type="compositionally biased region" description="Low complexity" evidence="10">
    <location>
        <begin position="179"/>
        <end position="190"/>
    </location>
</feature>
<keyword evidence="8" id="KW-0906">Nuclear pore complex</keyword>
<proteinExistence type="predicted"/>
<keyword evidence="11" id="KW-0472">Membrane</keyword>
<dbReference type="Gene3D" id="2.30.29.30">
    <property type="entry name" value="Pleckstrin-homology domain (PH domain)/Phosphotyrosine-binding domain (PTB)"/>
    <property type="match status" value="1"/>
</dbReference>
<sequence length="625" mass="68086">MSLLCMLVVGIDFCHIMTIFLMIDEIFWAVCCLFFLVYLDCDFPLNGLGCFMPHSRLNSSVRLLRLLSISCRNLNRHQLFGNSSSVILHFGMGDADSLQPSKKRAAVKELSRDNPGLDDDNESSEQENGTFKRASDEVMANRRIVKVRKTASTTTTPSSNPFAAIQLVLPANTSTPAVTTTEAGNGTTTTKKTEDSNDQSEGIKKEETDVSKEANHEKESDKNSKLPKSKSESTADANVDKEKVDNPNEPNKPESTEKKAVGSENIKDDTETVTVVEKSADDIEVEGNKTENEMKKHVGGGKNDKDAETASFGSFQQLSSSQNAFTGLAGTGFANTTFSFGANSKEGSPLGFGSESGAGSGSGSLFGAKSDQSIFGVSLPTNGNASLFGYSGSSSVKKSEGTGFPSMQEVPIVTGEEHEKAIFTADSVLFEYLNGGWKERGKGELKLNISSGTGKARLVMRTRGNYRLILNANLYPEMKLASMDKKGVTFACMNSADDGKDGLSTIALKFKDASIIEEFRAAVMEHKNKIEVSLKTHGDSIFITEPIYIFPFSAPLHSFKKIASKVFNIMMLFIPSISSLLIFVVSSLKLQFEFLSQFRYNNVPNEISYGEYHISSIPIENSDEY</sequence>
<dbReference type="FunCoup" id="A0A3Q7GWI1">
    <property type="interactions" value="2827"/>
</dbReference>
<reference evidence="13" key="2">
    <citation type="submission" date="2019-01" db="UniProtKB">
        <authorList>
            <consortium name="EnsemblPlants"/>
        </authorList>
    </citation>
    <scope>IDENTIFICATION</scope>
    <source>
        <strain evidence="13">cv. Heinz 1706</strain>
    </source>
</reference>
<keyword evidence="9" id="KW-0539">Nucleus</keyword>
<dbReference type="InterPro" id="IPR045255">
    <property type="entry name" value="RanBP1-like"/>
</dbReference>